<dbReference type="InterPro" id="IPR027417">
    <property type="entry name" value="P-loop_NTPase"/>
</dbReference>
<evidence type="ECO:0000256" key="2">
    <source>
        <dbReference type="SAM" id="Coils"/>
    </source>
</evidence>
<evidence type="ECO:0000313" key="4">
    <source>
        <dbReference type="EMBL" id="ORC93451.1"/>
    </source>
</evidence>
<reference evidence="4 5" key="1">
    <citation type="submission" date="2017-03" db="EMBL/GenBank/DDBJ databases">
        <title>An alternative strategy for trypanosome survival in the mammalian bloodstream revealed through genome and transcriptome analysis of the ubiquitous bovine parasite Trypanosoma (Megatrypanum) theileri.</title>
        <authorList>
            <person name="Kelly S."/>
            <person name="Ivens A."/>
            <person name="Mott A."/>
            <person name="O'Neill E."/>
            <person name="Emms D."/>
            <person name="Macleod O."/>
            <person name="Voorheis P."/>
            <person name="Matthews J."/>
            <person name="Matthews K."/>
            <person name="Carrington M."/>
        </authorList>
    </citation>
    <scope>NUCLEOTIDE SEQUENCE [LARGE SCALE GENOMIC DNA]</scope>
    <source>
        <strain evidence="4">Edinburgh</strain>
    </source>
</reference>
<gene>
    <name evidence="4" type="ORF">TM35_000013280</name>
</gene>
<dbReference type="GO" id="GO:0007018">
    <property type="term" value="P:microtubule-based movement"/>
    <property type="evidence" value="ECO:0007669"/>
    <property type="project" value="InterPro"/>
</dbReference>
<name>A0A1X0P9E3_9TRYP</name>
<keyword evidence="1" id="KW-0067">ATP-binding</keyword>
<evidence type="ECO:0000259" key="3">
    <source>
        <dbReference type="PROSITE" id="PS50067"/>
    </source>
</evidence>
<dbReference type="PROSITE" id="PS50067">
    <property type="entry name" value="KINESIN_MOTOR_2"/>
    <property type="match status" value="1"/>
</dbReference>
<dbReference type="VEuPathDB" id="TriTrypDB:TM35_000013280"/>
<keyword evidence="5" id="KW-1185">Reference proteome</keyword>
<dbReference type="GO" id="GO:0005524">
    <property type="term" value="F:ATP binding"/>
    <property type="evidence" value="ECO:0007669"/>
    <property type="project" value="UniProtKB-UniRule"/>
</dbReference>
<dbReference type="FunFam" id="3.40.850.10:FF:000116">
    <property type="entry name" value="Putative kinesin"/>
    <property type="match status" value="1"/>
</dbReference>
<dbReference type="GO" id="GO:0008017">
    <property type="term" value="F:microtubule binding"/>
    <property type="evidence" value="ECO:0007669"/>
    <property type="project" value="InterPro"/>
</dbReference>
<dbReference type="CDD" id="cd00106">
    <property type="entry name" value="KISc"/>
    <property type="match status" value="1"/>
</dbReference>
<dbReference type="InterPro" id="IPR036961">
    <property type="entry name" value="Kinesin_motor_dom_sf"/>
</dbReference>
<evidence type="ECO:0000256" key="1">
    <source>
        <dbReference type="PROSITE-ProRule" id="PRU00283"/>
    </source>
</evidence>
<dbReference type="STRING" id="67003.A0A1X0P9E3"/>
<dbReference type="PRINTS" id="PR00380">
    <property type="entry name" value="KINESINHEAVY"/>
</dbReference>
<comment type="caution">
    <text evidence="4">The sequence shown here is derived from an EMBL/GenBank/DDBJ whole genome shotgun (WGS) entry which is preliminary data.</text>
</comment>
<dbReference type="Gene3D" id="3.40.850.10">
    <property type="entry name" value="Kinesin motor domain"/>
    <property type="match status" value="1"/>
</dbReference>
<dbReference type="InterPro" id="IPR027640">
    <property type="entry name" value="Kinesin-like_fam"/>
</dbReference>
<dbReference type="Pfam" id="PF00225">
    <property type="entry name" value="Kinesin"/>
    <property type="match status" value="1"/>
</dbReference>
<dbReference type="GO" id="GO:0003777">
    <property type="term" value="F:microtubule motor activity"/>
    <property type="evidence" value="ECO:0007669"/>
    <property type="project" value="InterPro"/>
</dbReference>
<dbReference type="Proteomes" id="UP000192257">
    <property type="component" value="Unassembled WGS sequence"/>
</dbReference>
<dbReference type="SMART" id="SM00129">
    <property type="entry name" value="KISc"/>
    <property type="match status" value="1"/>
</dbReference>
<dbReference type="RefSeq" id="XP_028887517.1">
    <property type="nucleotide sequence ID" value="XM_029021009.1"/>
</dbReference>
<dbReference type="PANTHER" id="PTHR47969:SF29">
    <property type="entry name" value="KINESIN-LIKE PROTEIN"/>
    <property type="match status" value="1"/>
</dbReference>
<dbReference type="GO" id="GO:0051231">
    <property type="term" value="P:spindle elongation"/>
    <property type="evidence" value="ECO:0007669"/>
    <property type="project" value="TreeGrafter"/>
</dbReference>
<dbReference type="SUPFAM" id="SSF52540">
    <property type="entry name" value="P-loop containing nucleoside triphosphate hydrolases"/>
    <property type="match status" value="1"/>
</dbReference>
<dbReference type="EMBL" id="NBCO01000001">
    <property type="protein sequence ID" value="ORC93451.1"/>
    <property type="molecule type" value="Genomic_DNA"/>
</dbReference>
<evidence type="ECO:0000313" key="5">
    <source>
        <dbReference type="Proteomes" id="UP000192257"/>
    </source>
</evidence>
<dbReference type="GO" id="GO:0005875">
    <property type="term" value="C:microtubule associated complex"/>
    <property type="evidence" value="ECO:0007669"/>
    <property type="project" value="TreeGrafter"/>
</dbReference>
<dbReference type="GeneID" id="39980789"/>
<accession>A0A1X0P9E3</accession>
<feature type="coiled-coil region" evidence="2">
    <location>
        <begin position="373"/>
        <end position="437"/>
    </location>
</feature>
<protein>
    <submittedName>
        <fullName evidence="4">Kinesin</fullName>
    </submittedName>
</protein>
<sequence length="596" mass="66305">MTEANAVSPGPGARVQVSVRICPPRESEKVVLRSVPDDKKAVMVDHGGSKTVDVFKFDRVFTGPQDELYDEIGRPMLKEAFGGFNVCLFAYGQTGSGKTHSLFGDLNSKENCGIAPRFVQEMIEEAQRRVETDSGATIKFFVTMVEVYMEKVRDLLAPRVRGQEPESLEIHEDNQRRVYVKGAGVHPVLTLERMLELLKIGNANRQTGETKMNETSSRSHAVIQITISQKYESLEMRDVESVVLLVDLAGSERQSKTESTGIAFEEAKKINQSLLMLGRALNSFSDRKGGDAFISLRASKLTRILSESFGGNSKTWMLATVSPTAYNLTETISTLEYAQNAMAITNKAKVNKLARNLEFDELQKASWLLQVRLDDETRSIAELDAQRNALLEEIESMKNVLTVSSSSKIEEEVKNALEERENLLRMLRKALEAQNRKSGSPAPLVCFSGTCKTSLANIPFGSYEVTTLPVPCYNLAGPPPLLVCRIHLYLTAEKNVAVLVRLQELQHLPDYVTGGVQVTMWFDGNASSSVQTPIVKPKSGNPQFSLKQTYLFGPLTDDLQQFFQLDVLYFRVEGIISESAYIYPPRNESSVVEVFS</sequence>
<dbReference type="InterPro" id="IPR001752">
    <property type="entry name" value="Kinesin_motor_dom"/>
</dbReference>
<dbReference type="AlphaFoldDB" id="A0A1X0P9E3"/>
<comment type="similarity">
    <text evidence="1">Belongs to the TRAFAC class myosin-kinesin ATPase superfamily. Kinesin family.</text>
</comment>
<dbReference type="PANTHER" id="PTHR47969">
    <property type="entry name" value="CHROMOSOME-ASSOCIATED KINESIN KIF4A-RELATED"/>
    <property type="match status" value="1"/>
</dbReference>
<feature type="domain" description="Kinesin motor" evidence="3">
    <location>
        <begin position="14"/>
        <end position="344"/>
    </location>
</feature>
<keyword evidence="2" id="KW-0175">Coiled coil</keyword>
<dbReference type="OrthoDB" id="3176171at2759"/>
<proteinExistence type="inferred from homology"/>
<keyword evidence="1" id="KW-0547">Nucleotide-binding</keyword>
<dbReference type="GO" id="GO:0007052">
    <property type="term" value="P:mitotic spindle organization"/>
    <property type="evidence" value="ECO:0007669"/>
    <property type="project" value="TreeGrafter"/>
</dbReference>
<keyword evidence="1" id="KW-0505">Motor protein</keyword>
<feature type="binding site" evidence="1">
    <location>
        <begin position="92"/>
        <end position="99"/>
    </location>
    <ligand>
        <name>ATP</name>
        <dbReference type="ChEBI" id="CHEBI:30616"/>
    </ligand>
</feature>
<organism evidence="4 5">
    <name type="scientific">Trypanosoma theileri</name>
    <dbReference type="NCBI Taxonomy" id="67003"/>
    <lineage>
        <taxon>Eukaryota</taxon>
        <taxon>Discoba</taxon>
        <taxon>Euglenozoa</taxon>
        <taxon>Kinetoplastea</taxon>
        <taxon>Metakinetoplastina</taxon>
        <taxon>Trypanosomatida</taxon>
        <taxon>Trypanosomatidae</taxon>
        <taxon>Trypanosoma</taxon>
    </lineage>
</organism>